<dbReference type="NCBIfam" id="NF003916">
    <property type="entry name" value="PRK05442.1"/>
    <property type="match status" value="1"/>
</dbReference>
<reference evidence="13" key="1">
    <citation type="submission" date="2016-06" db="UniProtKB">
        <authorList>
            <consortium name="WormBaseParasite"/>
        </authorList>
    </citation>
    <scope>IDENTIFICATION</scope>
</reference>
<feature type="domain" description="Lactate/malate dehydrogenase C-terminal" evidence="10">
    <location>
        <begin position="190"/>
        <end position="361"/>
    </location>
</feature>
<dbReference type="WBParaSite" id="OFLC_0000100001-mRNA-1">
    <property type="protein sequence ID" value="OFLC_0000100001-mRNA-1"/>
    <property type="gene ID" value="OFLC_0000100001"/>
</dbReference>
<evidence type="ECO:0000313" key="13">
    <source>
        <dbReference type="WBParaSite" id="OFLC_0000100001-mRNA-1"/>
    </source>
</evidence>
<feature type="domain" description="Lactate/malate dehydrogenase N-terminal" evidence="9">
    <location>
        <begin position="39"/>
        <end position="184"/>
    </location>
</feature>
<dbReference type="GO" id="GO:0006099">
    <property type="term" value="P:tricarboxylic acid cycle"/>
    <property type="evidence" value="ECO:0007669"/>
    <property type="project" value="UniProtKB-KW"/>
</dbReference>
<evidence type="ECO:0000256" key="8">
    <source>
        <dbReference type="RuleBase" id="RU003405"/>
    </source>
</evidence>
<dbReference type="FunFam" id="3.40.50.720:FF:000010">
    <property type="entry name" value="Malate dehydrogenase"/>
    <property type="match status" value="1"/>
</dbReference>
<evidence type="ECO:0000256" key="6">
    <source>
        <dbReference type="PIRSR" id="PIRSR000102-3"/>
    </source>
</evidence>
<gene>
    <name evidence="11" type="ORF">OFLC_LOCUS1001</name>
</gene>
<dbReference type="InterPro" id="IPR011274">
    <property type="entry name" value="Malate_DH_NAD-dep_euk"/>
</dbReference>
<proteinExistence type="inferred from homology"/>
<evidence type="ECO:0000313" key="11">
    <source>
        <dbReference type="EMBL" id="VDO27848.1"/>
    </source>
</evidence>
<dbReference type="InterPro" id="IPR001252">
    <property type="entry name" value="Malate_DH_AS"/>
</dbReference>
<dbReference type="NCBIfam" id="TIGR01759">
    <property type="entry name" value="MalateDH-SF1"/>
    <property type="match status" value="1"/>
</dbReference>
<dbReference type="InterPro" id="IPR001557">
    <property type="entry name" value="L-lactate/malate_DH"/>
</dbReference>
<dbReference type="PROSITE" id="PS00068">
    <property type="entry name" value="MDH"/>
    <property type="match status" value="1"/>
</dbReference>
<dbReference type="HAMAP" id="MF_01517">
    <property type="entry name" value="Malate_dehydrog_2"/>
    <property type="match status" value="1"/>
</dbReference>
<dbReference type="SUPFAM" id="SSF56327">
    <property type="entry name" value="LDH C-terminal domain-like"/>
    <property type="match status" value="1"/>
</dbReference>
<sequence>MVIWGSNQKRTDIEELLLWCNFSPKSKSHPPFIKTMVLRVLVTGAAGQIGYAVVLQIAKGDVFGPETPVVLVLFDIPPMMQALEGVEFELQDCALPTLKEVVVTVKEEEAFKDIDYAFLIGAMPRKQGMERKDLLSANVKIFKSQGMAFAKYAKSTTKVVVVGNPANTNAFIAAKFAAPTVPEKNFTSMTRLDHNRAMSQVAMKCGVGIRDVKNVIIWGNHSSTQFPDVTHATVTRNSTAVGADEAINDKEWIQGPFISVVQKRGAVIIEKRKLSSAMSAAKAACDHVRDWHFGTKPNEWVSMGIPSDGSYGIPKGMVFSFPVTISGGEYKIVQGLHLDEFAKEKIAITQKELEEERDEALQACA</sequence>
<dbReference type="InterPro" id="IPR015955">
    <property type="entry name" value="Lactate_DH/Glyco_Ohase_4_C"/>
</dbReference>
<dbReference type="NCBIfam" id="TIGR01758">
    <property type="entry name" value="MDH_euk_cyt"/>
    <property type="match status" value="1"/>
</dbReference>
<evidence type="ECO:0000256" key="7">
    <source>
        <dbReference type="RuleBase" id="RU003369"/>
    </source>
</evidence>
<evidence type="ECO:0000256" key="1">
    <source>
        <dbReference type="ARBA" id="ARBA00009613"/>
    </source>
</evidence>
<dbReference type="Proteomes" id="UP000267606">
    <property type="component" value="Unassembled WGS sequence"/>
</dbReference>
<name>A0A183H0J1_9BILA</name>
<feature type="binding site" evidence="5">
    <location>
        <position position="131"/>
    </location>
    <ligand>
        <name>substrate</name>
    </ligand>
</feature>
<dbReference type="InterPro" id="IPR022383">
    <property type="entry name" value="Lactate/malate_DH_C"/>
</dbReference>
<organism evidence="13">
    <name type="scientific">Onchocerca flexuosa</name>
    <dbReference type="NCBI Taxonomy" id="387005"/>
    <lineage>
        <taxon>Eukaryota</taxon>
        <taxon>Metazoa</taxon>
        <taxon>Ecdysozoa</taxon>
        <taxon>Nematoda</taxon>
        <taxon>Chromadorea</taxon>
        <taxon>Rhabditida</taxon>
        <taxon>Spirurina</taxon>
        <taxon>Spiruromorpha</taxon>
        <taxon>Filarioidea</taxon>
        <taxon>Onchocercidae</taxon>
        <taxon>Onchocerca</taxon>
    </lineage>
</organism>
<feature type="binding site" evidence="5">
    <location>
        <position position="125"/>
    </location>
    <ligand>
        <name>substrate</name>
    </ligand>
</feature>
<dbReference type="EMBL" id="UZAJ01000418">
    <property type="protein sequence ID" value="VDO27848.1"/>
    <property type="molecule type" value="Genomic_DNA"/>
</dbReference>
<keyword evidence="8" id="KW-0816">Tricarboxylic acid cycle</keyword>
<keyword evidence="3 6" id="KW-0520">NAD</keyword>
<keyword evidence="12" id="KW-1185">Reference proteome</keyword>
<comment type="similarity">
    <text evidence="1">Belongs to the LDH/MDH superfamily. MDH type 2 family.</text>
</comment>
<evidence type="ECO:0000259" key="9">
    <source>
        <dbReference type="Pfam" id="PF00056"/>
    </source>
</evidence>
<dbReference type="FunFam" id="3.90.110.10:FF:000002">
    <property type="entry name" value="Malate dehydrogenase"/>
    <property type="match status" value="1"/>
</dbReference>
<evidence type="ECO:0000256" key="5">
    <source>
        <dbReference type="PIRSR" id="PIRSR000102-2"/>
    </source>
</evidence>
<feature type="binding site" evidence="6">
    <location>
        <position position="138"/>
    </location>
    <ligand>
        <name>NAD(+)</name>
        <dbReference type="ChEBI" id="CHEBI:57540"/>
    </ligand>
</feature>
<feature type="binding site" evidence="6">
    <location>
        <position position="75"/>
    </location>
    <ligand>
        <name>NAD(+)</name>
        <dbReference type="ChEBI" id="CHEBI:57540"/>
    </ligand>
</feature>
<evidence type="ECO:0000256" key="3">
    <source>
        <dbReference type="ARBA" id="ARBA00023027"/>
    </source>
</evidence>
<feature type="binding site" evidence="6">
    <location>
        <begin position="162"/>
        <end position="164"/>
    </location>
    <ligand>
        <name>NAD(+)</name>
        <dbReference type="ChEBI" id="CHEBI:57540"/>
    </ligand>
</feature>
<keyword evidence="2 7" id="KW-0560">Oxidoreductase</keyword>
<feature type="active site" description="Proton acceptor" evidence="4">
    <location>
        <position position="221"/>
    </location>
</feature>
<feature type="binding site" evidence="5">
    <location>
        <position position="196"/>
    </location>
    <ligand>
        <name>substrate</name>
    </ligand>
</feature>
<dbReference type="Pfam" id="PF02866">
    <property type="entry name" value="Ldh_1_C"/>
    <property type="match status" value="1"/>
</dbReference>
<dbReference type="PANTHER" id="PTHR23382">
    <property type="entry name" value="MALATE DEHYDROGENASE"/>
    <property type="match status" value="1"/>
</dbReference>
<dbReference type="GO" id="GO:0030060">
    <property type="term" value="F:L-malate dehydrogenase (NAD+) activity"/>
    <property type="evidence" value="ECO:0007669"/>
    <property type="project" value="UniProtKB-EC"/>
</dbReference>
<reference evidence="11 12" key="2">
    <citation type="submission" date="2018-11" db="EMBL/GenBank/DDBJ databases">
        <authorList>
            <consortium name="Pathogen Informatics"/>
        </authorList>
    </citation>
    <scope>NUCLEOTIDE SEQUENCE [LARGE SCALE GENOMIC DNA]</scope>
</reference>
<dbReference type="Gene3D" id="3.90.110.10">
    <property type="entry name" value="Lactate dehydrogenase/glycoside hydrolase, family 4, C-terminal"/>
    <property type="match status" value="1"/>
</dbReference>
<evidence type="ECO:0000256" key="2">
    <source>
        <dbReference type="ARBA" id="ARBA00023002"/>
    </source>
</evidence>
<feature type="binding site" evidence="6">
    <location>
        <begin position="44"/>
        <end position="50"/>
    </location>
    <ligand>
        <name>NAD(+)</name>
        <dbReference type="ChEBI" id="CHEBI:57540"/>
    </ligand>
</feature>
<feature type="binding site" evidence="5">
    <location>
        <position position="164"/>
    </location>
    <ligand>
        <name>substrate</name>
    </ligand>
</feature>
<evidence type="ECO:0000313" key="12">
    <source>
        <dbReference type="Proteomes" id="UP000267606"/>
    </source>
</evidence>
<dbReference type="STRING" id="387005.A0A183H0J1"/>
<dbReference type="InterPro" id="IPR010945">
    <property type="entry name" value="Malate_DH_type2"/>
</dbReference>
<dbReference type="InterPro" id="IPR036291">
    <property type="entry name" value="NAD(P)-bd_dom_sf"/>
</dbReference>
<dbReference type="Gene3D" id="3.40.50.720">
    <property type="entry name" value="NAD(P)-binding Rossmann-like Domain"/>
    <property type="match status" value="1"/>
</dbReference>
<dbReference type="EC" id="1.1.1.37" evidence="8"/>
<protein>
    <recommendedName>
        <fullName evidence="8">Malate dehydrogenase</fullName>
        <ecNumber evidence="8">1.1.1.37</ecNumber>
    </recommendedName>
</protein>
<dbReference type="AlphaFoldDB" id="A0A183H0J1"/>
<comment type="catalytic activity">
    <reaction evidence="8">
        <text>(S)-malate + NAD(+) = oxaloacetate + NADH + H(+)</text>
        <dbReference type="Rhea" id="RHEA:21432"/>
        <dbReference type="ChEBI" id="CHEBI:15378"/>
        <dbReference type="ChEBI" id="CHEBI:15589"/>
        <dbReference type="ChEBI" id="CHEBI:16452"/>
        <dbReference type="ChEBI" id="CHEBI:57540"/>
        <dbReference type="ChEBI" id="CHEBI:57945"/>
        <dbReference type="EC" id="1.1.1.37"/>
    </reaction>
</comment>
<evidence type="ECO:0000256" key="4">
    <source>
        <dbReference type="PIRSR" id="PIRSR000102-1"/>
    </source>
</evidence>
<dbReference type="PIRSF" id="PIRSF000102">
    <property type="entry name" value="Lac_mal_DH"/>
    <property type="match status" value="1"/>
</dbReference>
<accession>A0A183H0J1</accession>
<dbReference type="CDD" id="cd01336">
    <property type="entry name" value="MDH_cytoplasmic_cytosolic"/>
    <property type="match status" value="1"/>
</dbReference>
<dbReference type="InterPro" id="IPR001236">
    <property type="entry name" value="Lactate/malate_DH_N"/>
</dbReference>
<evidence type="ECO:0000259" key="10">
    <source>
        <dbReference type="Pfam" id="PF02866"/>
    </source>
</evidence>
<dbReference type="GO" id="GO:0006108">
    <property type="term" value="P:malate metabolic process"/>
    <property type="evidence" value="ECO:0007669"/>
    <property type="project" value="InterPro"/>
</dbReference>
<dbReference type="Pfam" id="PF00056">
    <property type="entry name" value="Ldh_1_N"/>
    <property type="match status" value="1"/>
</dbReference>
<dbReference type="SUPFAM" id="SSF51735">
    <property type="entry name" value="NAD(P)-binding Rossmann-fold domains"/>
    <property type="match status" value="1"/>
</dbReference>